<reference evidence="2" key="1">
    <citation type="submission" date="2020-01" db="EMBL/GenBank/DDBJ databases">
        <title>Whole-genome analyses of novel actinobacteria.</title>
        <authorList>
            <person name="Sahin N."/>
        </authorList>
    </citation>
    <scope>NUCLEOTIDE SEQUENCE</scope>
    <source>
        <strain evidence="2">YC537</strain>
    </source>
</reference>
<evidence type="ECO:0000313" key="2">
    <source>
        <dbReference type="EMBL" id="NBE53497.1"/>
    </source>
</evidence>
<dbReference type="Proteomes" id="UP000598297">
    <property type="component" value="Unassembled WGS sequence"/>
</dbReference>
<dbReference type="SUPFAM" id="SSF54427">
    <property type="entry name" value="NTF2-like"/>
    <property type="match status" value="1"/>
</dbReference>
<dbReference type="Gene3D" id="3.10.450.50">
    <property type="match status" value="1"/>
</dbReference>
<dbReference type="InterPro" id="IPR032710">
    <property type="entry name" value="NTF2-like_dom_sf"/>
</dbReference>
<sequence length="118" mass="13035">MDKDAVTKLVEAYISIWNESDDEVRQASVDELFTPDATYTDPTVVAEGAEAIGEYIAGARKNFTGMLFTFDQVLTHHDSVHFSWQVGPTGGAPVVSGFDVAWFEDGRINRVHGFFNGF</sequence>
<protein>
    <submittedName>
        <fullName evidence="2">Nuclear transport factor 2 family protein</fullName>
    </submittedName>
</protein>
<dbReference type="InterPro" id="IPR037401">
    <property type="entry name" value="SnoaL-like"/>
</dbReference>
<name>A0A964XN75_9ACTN</name>
<dbReference type="EMBL" id="JAAAHS010000145">
    <property type="protein sequence ID" value="NBE53497.1"/>
    <property type="molecule type" value="Genomic_DNA"/>
</dbReference>
<gene>
    <name evidence="2" type="ORF">GUY60_19125</name>
</gene>
<dbReference type="OrthoDB" id="9808719at2"/>
<proteinExistence type="predicted"/>
<dbReference type="RefSeq" id="WP_161699456.1">
    <property type="nucleotide sequence ID" value="NZ_JAAAHS010000145.1"/>
</dbReference>
<comment type="caution">
    <text evidence="2">The sequence shown here is derived from an EMBL/GenBank/DDBJ whole genome shotgun (WGS) entry which is preliminary data.</text>
</comment>
<evidence type="ECO:0000313" key="3">
    <source>
        <dbReference type="Proteomes" id="UP000598297"/>
    </source>
</evidence>
<feature type="domain" description="SnoaL-like" evidence="1">
    <location>
        <begin position="10"/>
        <end position="110"/>
    </location>
</feature>
<evidence type="ECO:0000259" key="1">
    <source>
        <dbReference type="Pfam" id="PF12680"/>
    </source>
</evidence>
<dbReference type="Pfam" id="PF12680">
    <property type="entry name" value="SnoaL_2"/>
    <property type="match status" value="1"/>
</dbReference>
<accession>A0A964XN75</accession>
<keyword evidence="3" id="KW-1185">Reference proteome</keyword>
<organism evidence="2 3">
    <name type="scientific">Streptomyces boluensis</name>
    <dbReference type="NCBI Taxonomy" id="1775135"/>
    <lineage>
        <taxon>Bacteria</taxon>
        <taxon>Bacillati</taxon>
        <taxon>Actinomycetota</taxon>
        <taxon>Actinomycetes</taxon>
        <taxon>Kitasatosporales</taxon>
        <taxon>Streptomycetaceae</taxon>
        <taxon>Streptomyces</taxon>
    </lineage>
</organism>
<dbReference type="AlphaFoldDB" id="A0A964XN75"/>